<dbReference type="PANTHER" id="PTHR33376">
    <property type="match status" value="1"/>
</dbReference>
<dbReference type="AlphaFoldDB" id="A0A0U2UNP0"/>
<dbReference type="RefSeq" id="WP_054816993.1">
    <property type="nucleotide sequence ID" value="NZ_BJCS01000013.1"/>
</dbReference>
<keyword evidence="6" id="KW-1185">Reference proteome</keyword>
<dbReference type="InterPro" id="IPR004682">
    <property type="entry name" value="TRAP_DctP"/>
</dbReference>
<dbReference type="Pfam" id="PF03480">
    <property type="entry name" value="DctP"/>
    <property type="match status" value="1"/>
</dbReference>
<name>A0A0U2UNP0_9BACL</name>
<dbReference type="NCBIfam" id="TIGR00787">
    <property type="entry name" value="dctP"/>
    <property type="match status" value="1"/>
</dbReference>
<dbReference type="InterPro" id="IPR018389">
    <property type="entry name" value="DctP_fam"/>
</dbReference>
<dbReference type="GO" id="GO:0055085">
    <property type="term" value="P:transmembrane transport"/>
    <property type="evidence" value="ECO:0007669"/>
    <property type="project" value="InterPro"/>
</dbReference>
<dbReference type="PIRSF" id="PIRSF006470">
    <property type="entry name" value="DctB"/>
    <property type="match status" value="1"/>
</dbReference>
<sequence length="350" mass="38902" precursor="true">MSVKRGFKMTAVLLLAASVVLAGCGSSNQGTGSGTGASGGSGQAAKTIKVANYFAPEHPQNVALREKFKPLVETNSNGTLKVEIYDNNKLGAEKEFYNGVRSGTIEMGIPGLIMQSDIEKMQVGEWPFLFENFAHAKKVFDGPIGQEMAEDMESKHGVKVLAWSANGFRMFSSTKPLNSIEDFKGFRLRMPNIPNYIALGQALKANVSPLPISEVFTALEQKVVDGQDNPIATLRASGWYEVQKYVLESNHMFSPNMYIINKKFWDALTPEQQKVIQDASKVAADHEWKLLEDSFEEDKKFLQEKGLQFITPDDSFKKAMQDAAAPLYEEFYKKYPWGKDMVEKIKAAAQ</sequence>
<dbReference type="Proteomes" id="UP000061660">
    <property type="component" value="Chromosome"/>
</dbReference>
<comment type="subcellular location">
    <subcellularLocation>
        <location evidence="1">Cell envelope</location>
    </subcellularLocation>
</comment>
<dbReference type="Gene3D" id="3.40.190.170">
    <property type="entry name" value="Bacterial extracellular solute-binding protein, family 7"/>
    <property type="match status" value="1"/>
</dbReference>
<dbReference type="GO" id="GO:0030288">
    <property type="term" value="C:outer membrane-bounded periplasmic space"/>
    <property type="evidence" value="ECO:0007669"/>
    <property type="project" value="InterPro"/>
</dbReference>
<keyword evidence="3" id="KW-0813">Transport</keyword>
<dbReference type="EMBL" id="CP013652">
    <property type="protein sequence ID" value="ALS24652.1"/>
    <property type="molecule type" value="Genomic_DNA"/>
</dbReference>
<proteinExistence type="inferred from homology"/>
<dbReference type="OrthoDB" id="9776801at2"/>
<dbReference type="NCBIfam" id="NF037995">
    <property type="entry name" value="TRAP_S1"/>
    <property type="match status" value="1"/>
</dbReference>
<evidence type="ECO:0000256" key="1">
    <source>
        <dbReference type="ARBA" id="ARBA00004196"/>
    </source>
</evidence>
<dbReference type="CDD" id="cd13603">
    <property type="entry name" value="PBP2_TRAP_Siap_TeaA_like"/>
    <property type="match status" value="1"/>
</dbReference>
<dbReference type="PANTHER" id="PTHR33376:SF4">
    <property type="entry name" value="SIALIC ACID-BINDING PERIPLASMIC PROTEIN SIAP"/>
    <property type="match status" value="1"/>
</dbReference>
<dbReference type="PATRIC" id="fig|162209.4.peg.4609"/>
<dbReference type="KEGG" id="pnp:IJ22_43660"/>
<accession>A0A0U2UNP0</accession>
<dbReference type="STRING" id="162209.IJ22_43660"/>
<comment type="similarity">
    <text evidence="2">Belongs to the bacterial solute-binding protein 7 family.</text>
</comment>
<evidence type="ECO:0000256" key="4">
    <source>
        <dbReference type="ARBA" id="ARBA00022729"/>
    </source>
</evidence>
<reference evidence="6" key="1">
    <citation type="submission" date="2015-12" db="EMBL/GenBank/DDBJ databases">
        <title>Complete genome sequences of two moderately thermophilic Paenibacillus species.</title>
        <authorList>
            <person name="Butler R.III."/>
            <person name="Wang J."/>
            <person name="Stark B.C."/>
            <person name="Pombert J.-F."/>
        </authorList>
    </citation>
    <scope>NUCLEOTIDE SEQUENCE [LARGE SCALE GENOMIC DNA]</scope>
    <source>
        <strain evidence="6">32O-Y</strain>
    </source>
</reference>
<evidence type="ECO:0000256" key="3">
    <source>
        <dbReference type="ARBA" id="ARBA00022448"/>
    </source>
</evidence>
<reference evidence="5 6" key="2">
    <citation type="journal article" date="2016" name="Genome Announc.">
        <title>Complete Genome Sequences of Two Interactive Moderate Thermophiles, Paenibacillus napthalenovorans 32O-Y and Paenibacillus sp. 32O-W.</title>
        <authorList>
            <person name="Butler R.R.III."/>
            <person name="Wang J."/>
            <person name="Stark B.C."/>
            <person name="Pombert J.F."/>
        </authorList>
    </citation>
    <scope>NUCLEOTIDE SEQUENCE [LARGE SCALE GENOMIC DNA]</scope>
    <source>
        <strain evidence="5 6">32O-Y</strain>
    </source>
</reference>
<evidence type="ECO:0000313" key="5">
    <source>
        <dbReference type="EMBL" id="ALS24652.1"/>
    </source>
</evidence>
<dbReference type="InterPro" id="IPR038404">
    <property type="entry name" value="TRAP_DctP_sf"/>
</dbReference>
<evidence type="ECO:0000313" key="6">
    <source>
        <dbReference type="Proteomes" id="UP000061660"/>
    </source>
</evidence>
<protein>
    <submittedName>
        <fullName evidence="5">2,3-diketo-L-gulonate-binding periplasmic protein YiaO</fullName>
    </submittedName>
</protein>
<organism evidence="5 6">
    <name type="scientific">Paenibacillus naphthalenovorans</name>
    <dbReference type="NCBI Taxonomy" id="162209"/>
    <lineage>
        <taxon>Bacteria</taxon>
        <taxon>Bacillati</taxon>
        <taxon>Bacillota</taxon>
        <taxon>Bacilli</taxon>
        <taxon>Bacillales</taxon>
        <taxon>Paenibacillaceae</taxon>
        <taxon>Paenibacillus</taxon>
    </lineage>
</organism>
<evidence type="ECO:0000256" key="2">
    <source>
        <dbReference type="ARBA" id="ARBA00009023"/>
    </source>
</evidence>
<keyword evidence="4" id="KW-0732">Signal</keyword>
<gene>
    <name evidence="5" type="ORF">IJ22_43660</name>
</gene>
<dbReference type="PROSITE" id="PS51257">
    <property type="entry name" value="PROKAR_LIPOPROTEIN"/>
    <property type="match status" value="1"/>
</dbReference>